<dbReference type="EMBL" id="JACHNF010000001">
    <property type="protein sequence ID" value="MBB5982751.1"/>
    <property type="molecule type" value="Genomic_DNA"/>
</dbReference>
<evidence type="ECO:0000256" key="4">
    <source>
        <dbReference type="ARBA" id="ARBA00022989"/>
    </source>
</evidence>
<dbReference type="InterPro" id="IPR011701">
    <property type="entry name" value="MFS"/>
</dbReference>
<evidence type="ECO:0000256" key="3">
    <source>
        <dbReference type="ARBA" id="ARBA00022692"/>
    </source>
</evidence>
<feature type="transmembrane region" description="Helical" evidence="6">
    <location>
        <begin position="12"/>
        <end position="37"/>
    </location>
</feature>
<dbReference type="CDD" id="cd17324">
    <property type="entry name" value="MFS_NepI_like"/>
    <property type="match status" value="1"/>
</dbReference>
<keyword evidence="5 6" id="KW-0472">Membrane</keyword>
<feature type="transmembrane region" description="Helical" evidence="6">
    <location>
        <begin position="341"/>
        <end position="364"/>
    </location>
</feature>
<evidence type="ECO:0000256" key="2">
    <source>
        <dbReference type="ARBA" id="ARBA00022475"/>
    </source>
</evidence>
<reference evidence="8 9" key="1">
    <citation type="submission" date="2020-08" db="EMBL/GenBank/DDBJ databases">
        <title>Sequencing the genomes of 1000 actinobacteria strains.</title>
        <authorList>
            <person name="Klenk H.-P."/>
        </authorList>
    </citation>
    <scope>NUCLEOTIDE SEQUENCE [LARGE SCALE GENOMIC DNA]</scope>
    <source>
        <strain evidence="8 9">DSM 17294</strain>
    </source>
</reference>
<feature type="transmembrane region" description="Helical" evidence="6">
    <location>
        <begin position="370"/>
        <end position="388"/>
    </location>
</feature>
<dbReference type="AlphaFoldDB" id="A0A841DXQ2"/>
<keyword evidence="3 6" id="KW-0812">Transmembrane</keyword>
<feature type="transmembrane region" description="Helical" evidence="6">
    <location>
        <begin position="139"/>
        <end position="161"/>
    </location>
</feature>
<organism evidence="8 9">
    <name type="scientific">Kribbella solani</name>
    <dbReference type="NCBI Taxonomy" id="236067"/>
    <lineage>
        <taxon>Bacteria</taxon>
        <taxon>Bacillati</taxon>
        <taxon>Actinomycetota</taxon>
        <taxon>Actinomycetes</taxon>
        <taxon>Propionibacteriales</taxon>
        <taxon>Kribbellaceae</taxon>
        <taxon>Kribbella</taxon>
    </lineage>
</organism>
<dbReference type="PANTHER" id="PTHR43124:SF3">
    <property type="entry name" value="CHLORAMPHENICOL EFFLUX PUMP RV0191"/>
    <property type="match status" value="1"/>
</dbReference>
<evidence type="ECO:0000256" key="1">
    <source>
        <dbReference type="ARBA" id="ARBA00004651"/>
    </source>
</evidence>
<feature type="domain" description="Major facilitator superfamily (MFS) profile" evidence="7">
    <location>
        <begin position="15"/>
        <end position="390"/>
    </location>
</feature>
<proteinExistence type="predicted"/>
<comment type="caution">
    <text evidence="8">The sequence shown here is derived from an EMBL/GenBank/DDBJ whole genome shotgun (WGS) entry which is preliminary data.</text>
</comment>
<evidence type="ECO:0000313" key="8">
    <source>
        <dbReference type="EMBL" id="MBB5982751.1"/>
    </source>
</evidence>
<feature type="transmembrane region" description="Helical" evidence="6">
    <location>
        <begin position="277"/>
        <end position="296"/>
    </location>
</feature>
<dbReference type="InterPro" id="IPR050189">
    <property type="entry name" value="MFS_Efflux_Transporters"/>
</dbReference>
<accession>A0A841DXQ2</accession>
<comment type="subcellular location">
    <subcellularLocation>
        <location evidence="1">Cell membrane</location>
        <topology evidence="1">Multi-pass membrane protein</topology>
    </subcellularLocation>
</comment>
<keyword evidence="9" id="KW-1185">Reference proteome</keyword>
<dbReference type="SUPFAM" id="SSF103473">
    <property type="entry name" value="MFS general substrate transporter"/>
    <property type="match status" value="1"/>
</dbReference>
<feature type="transmembrane region" description="Helical" evidence="6">
    <location>
        <begin position="302"/>
        <end position="320"/>
    </location>
</feature>
<feature type="transmembrane region" description="Helical" evidence="6">
    <location>
        <begin position="210"/>
        <end position="233"/>
    </location>
</feature>
<keyword evidence="2" id="KW-1003">Cell membrane</keyword>
<feature type="transmembrane region" description="Helical" evidence="6">
    <location>
        <begin position="81"/>
        <end position="102"/>
    </location>
</feature>
<feature type="transmembrane region" description="Helical" evidence="6">
    <location>
        <begin position="245"/>
        <end position="265"/>
    </location>
</feature>
<sequence>MTPDNRATARHVGLALFALTTGGFAIGTTEFVTMGLLPQIAAGVHISIPTAGHVVSAYALGVVVGAPVIAALGARTGRKRLLLGLMAVFVAGNVLSAVATSYEFLMAARFLSGVPHGAFFGIGAVVGASMVPPDRRARAIAMSMLGLPVANIVGVPLTTLLGQRFGWQLPFLAVGVLGLLTLVAVWLWVPPQPVGSEVNVRSELSALRRPQVWMALLVGMVGFGGMFATYSYITPTMTELAGFSESAVTIVLAVYGIGMTVGTVLGGRLADRSLMGAMYGGLVAVAVVLGTFGWLAQTRPGALVAVFAMGCSASILVPALQTRLMDVAHEGQSLAASLNHSTLNIANALGAWLGSVVLAAGYGYEWPSRLGAALAVAGLILALISGLMERRGSTQVLA</sequence>
<feature type="transmembrane region" description="Helical" evidence="6">
    <location>
        <begin position="114"/>
        <end position="132"/>
    </location>
</feature>
<evidence type="ECO:0000259" key="7">
    <source>
        <dbReference type="PROSITE" id="PS50850"/>
    </source>
</evidence>
<dbReference type="PROSITE" id="PS50850">
    <property type="entry name" value="MFS"/>
    <property type="match status" value="1"/>
</dbReference>
<dbReference type="RefSeq" id="WP_337906583.1">
    <property type="nucleotide sequence ID" value="NZ_BAAAVN010000002.1"/>
</dbReference>
<feature type="transmembrane region" description="Helical" evidence="6">
    <location>
        <begin position="57"/>
        <end position="74"/>
    </location>
</feature>
<dbReference type="PANTHER" id="PTHR43124">
    <property type="entry name" value="PURINE EFFLUX PUMP PBUE"/>
    <property type="match status" value="1"/>
</dbReference>
<evidence type="ECO:0000313" key="9">
    <source>
        <dbReference type="Proteomes" id="UP000558997"/>
    </source>
</evidence>
<dbReference type="GO" id="GO:0022857">
    <property type="term" value="F:transmembrane transporter activity"/>
    <property type="evidence" value="ECO:0007669"/>
    <property type="project" value="InterPro"/>
</dbReference>
<dbReference type="InterPro" id="IPR020846">
    <property type="entry name" value="MFS_dom"/>
</dbReference>
<evidence type="ECO:0000256" key="6">
    <source>
        <dbReference type="SAM" id="Phobius"/>
    </source>
</evidence>
<gene>
    <name evidence="8" type="ORF">HDA44_006092</name>
</gene>
<dbReference type="Gene3D" id="1.20.1250.20">
    <property type="entry name" value="MFS general substrate transporter like domains"/>
    <property type="match status" value="2"/>
</dbReference>
<evidence type="ECO:0000256" key="5">
    <source>
        <dbReference type="ARBA" id="ARBA00023136"/>
    </source>
</evidence>
<keyword evidence="4 6" id="KW-1133">Transmembrane helix</keyword>
<name>A0A841DXQ2_9ACTN</name>
<dbReference type="Proteomes" id="UP000558997">
    <property type="component" value="Unassembled WGS sequence"/>
</dbReference>
<dbReference type="InterPro" id="IPR036259">
    <property type="entry name" value="MFS_trans_sf"/>
</dbReference>
<protein>
    <submittedName>
        <fullName evidence="8">DHA1 family inner membrane transport protein</fullName>
    </submittedName>
</protein>
<dbReference type="Pfam" id="PF07690">
    <property type="entry name" value="MFS_1"/>
    <property type="match status" value="1"/>
</dbReference>
<dbReference type="GO" id="GO:0005886">
    <property type="term" value="C:plasma membrane"/>
    <property type="evidence" value="ECO:0007669"/>
    <property type="project" value="UniProtKB-SubCell"/>
</dbReference>
<feature type="transmembrane region" description="Helical" evidence="6">
    <location>
        <begin position="167"/>
        <end position="189"/>
    </location>
</feature>